<organism evidence="5 6">
    <name type="scientific">Smittium simulii</name>
    <dbReference type="NCBI Taxonomy" id="133385"/>
    <lineage>
        <taxon>Eukaryota</taxon>
        <taxon>Fungi</taxon>
        <taxon>Fungi incertae sedis</taxon>
        <taxon>Zoopagomycota</taxon>
        <taxon>Kickxellomycotina</taxon>
        <taxon>Harpellomycetes</taxon>
        <taxon>Harpellales</taxon>
        <taxon>Legeriomycetaceae</taxon>
        <taxon>Smittium</taxon>
    </lineage>
</organism>
<dbReference type="Proteomes" id="UP000245383">
    <property type="component" value="Unassembled WGS sequence"/>
</dbReference>
<evidence type="ECO:0000256" key="2">
    <source>
        <dbReference type="ARBA" id="ARBA00022490"/>
    </source>
</evidence>
<dbReference type="GO" id="GO:0007017">
    <property type="term" value="P:microtubule-based process"/>
    <property type="evidence" value="ECO:0007669"/>
    <property type="project" value="InterPro"/>
</dbReference>
<dbReference type="STRING" id="133385.A0A2T9YJR7"/>
<feature type="coiled-coil region" evidence="3">
    <location>
        <begin position="125"/>
        <end position="159"/>
    </location>
</feature>
<evidence type="ECO:0000313" key="6">
    <source>
        <dbReference type="Proteomes" id="UP000245383"/>
    </source>
</evidence>
<dbReference type="OrthoDB" id="4977at2759"/>
<evidence type="ECO:0000256" key="3">
    <source>
        <dbReference type="SAM" id="Coils"/>
    </source>
</evidence>
<keyword evidence="2" id="KW-0963">Cytoplasm</keyword>
<reference evidence="5 6" key="1">
    <citation type="journal article" date="2018" name="MBio">
        <title>Comparative Genomics Reveals the Core Gene Toolbox for the Fungus-Insect Symbiosis.</title>
        <authorList>
            <person name="Wang Y."/>
            <person name="Stata M."/>
            <person name="Wang W."/>
            <person name="Stajich J.E."/>
            <person name="White M.M."/>
            <person name="Moncalvo J.M."/>
        </authorList>
    </citation>
    <scope>NUCLEOTIDE SEQUENCE [LARGE SCALE GENOMIC DNA]</scope>
    <source>
        <strain evidence="5 6">SWE-8-4</strain>
    </source>
</reference>
<evidence type="ECO:0000256" key="1">
    <source>
        <dbReference type="ARBA" id="ARBA00004496"/>
    </source>
</evidence>
<dbReference type="InterPro" id="IPR028133">
    <property type="entry name" value="Dynamitin"/>
</dbReference>
<comment type="subcellular location">
    <subcellularLocation>
        <location evidence="1">Cytoplasm</location>
    </subcellularLocation>
</comment>
<feature type="region of interest" description="Disordered" evidence="4">
    <location>
        <begin position="305"/>
        <end position="350"/>
    </location>
</feature>
<keyword evidence="6" id="KW-1185">Reference proteome</keyword>
<dbReference type="EMBL" id="MBFR01000157">
    <property type="protein sequence ID" value="PVU92575.1"/>
    <property type="molecule type" value="Genomic_DNA"/>
</dbReference>
<accession>A0A2T9YJR7</accession>
<protein>
    <recommendedName>
        <fullName evidence="7">Dynactin subunit 2</fullName>
    </recommendedName>
</protein>
<dbReference type="GO" id="GO:0005869">
    <property type="term" value="C:dynactin complex"/>
    <property type="evidence" value="ECO:0007669"/>
    <property type="project" value="InterPro"/>
</dbReference>
<dbReference type="Pfam" id="PF04912">
    <property type="entry name" value="Dynamitin"/>
    <property type="match status" value="1"/>
</dbReference>
<dbReference type="GO" id="GO:0005737">
    <property type="term" value="C:cytoplasm"/>
    <property type="evidence" value="ECO:0007669"/>
    <property type="project" value="UniProtKB-SubCell"/>
</dbReference>
<evidence type="ECO:0000313" key="5">
    <source>
        <dbReference type="EMBL" id="PVU92575.1"/>
    </source>
</evidence>
<dbReference type="PANTHER" id="PTHR15346">
    <property type="entry name" value="DYNACTIN SUBUNIT"/>
    <property type="match status" value="1"/>
</dbReference>
<comment type="caution">
    <text evidence="5">The sequence shown here is derived from an EMBL/GenBank/DDBJ whole genome shotgun (WGS) entry which is preliminary data.</text>
</comment>
<gene>
    <name evidence="5" type="ORF">BB561_003743</name>
</gene>
<evidence type="ECO:0000256" key="4">
    <source>
        <dbReference type="SAM" id="MobiDB-lite"/>
    </source>
</evidence>
<keyword evidence="3" id="KW-0175">Coiled coil</keyword>
<sequence>MATIRSGKYLDLPDIDYEQPDVFETEDNISITQEPEYELLYNPGLDTNSLDIKQAKEFFHVSEATSQDKADLVAQYRKALFKSYMLDCIDNNYSVGSSAGQNNDKFYEKSINPSEKTRLTNPFLVESKAEKLRRLVFEVQELQDQVEKDEAKIKQNDKSIFFSAISDLSNKLHTIESKKVYNSNAAVGNISLDLWQKCKDLNNIEISSDSNTINTNRKDKPAGDNYYLSLSEFECRISTIEKLVGYHSDTSTINTDKTPLTEIVNQLSEKVELLTNPSFLDAVAKKSKLVALDIRDLVVQNEAFTGQKQMDNHDTECEPSGDSSKKNQIHSSSAESKAVELNPDNENRSDNQNIEALHQNLPEFHSIITLLPGIIRRLESLAETQLLAEQIVENFDSVSGKVGAHSDRLSHLKSVNETLKASIDENSALMIENIKAIEAKIAGITSIVK</sequence>
<name>A0A2T9YJR7_9FUNG</name>
<dbReference type="AlphaFoldDB" id="A0A2T9YJR7"/>
<evidence type="ECO:0008006" key="7">
    <source>
        <dbReference type="Google" id="ProtNLM"/>
    </source>
</evidence>
<proteinExistence type="predicted"/>